<protein>
    <recommendedName>
        <fullName evidence="4">Parvulin-like PPIase</fullName>
        <ecNumber evidence="3">5.2.1.8</ecNumber>
    </recommendedName>
    <alternativeName>
        <fullName evidence="6">Peptidyl-prolyl cis-trans isomerase plp</fullName>
    </alternativeName>
    <alternativeName>
        <fullName evidence="7">Rotamase plp</fullName>
    </alternativeName>
</protein>
<evidence type="ECO:0000256" key="8">
    <source>
        <dbReference type="PROSITE-ProRule" id="PRU00278"/>
    </source>
</evidence>
<dbReference type="PROSITE" id="PS01096">
    <property type="entry name" value="PPIC_PPIASE_1"/>
    <property type="match status" value="1"/>
</dbReference>
<keyword evidence="8 11" id="KW-0413">Isomerase</keyword>
<feature type="chain" id="PRO_5018020631" description="Parvulin-like PPIase" evidence="9">
    <location>
        <begin position="24"/>
        <end position="280"/>
    </location>
</feature>
<dbReference type="SUPFAM" id="SSF109998">
    <property type="entry name" value="Triger factor/SurA peptide-binding domain-like"/>
    <property type="match status" value="1"/>
</dbReference>
<dbReference type="InterPro" id="IPR000297">
    <property type="entry name" value="PPIase_PpiC"/>
</dbReference>
<evidence type="ECO:0000256" key="1">
    <source>
        <dbReference type="ARBA" id="ARBA00000971"/>
    </source>
</evidence>
<dbReference type="AlphaFoldDB" id="A0A3P5WWL9"/>
<keyword evidence="9" id="KW-0732">Signal</keyword>
<dbReference type="Gene3D" id="1.10.4030.10">
    <property type="entry name" value="Porin chaperone SurA, peptide-binding domain"/>
    <property type="match status" value="1"/>
</dbReference>
<dbReference type="InterPro" id="IPR027304">
    <property type="entry name" value="Trigger_fact/SurA_dom_sf"/>
</dbReference>
<evidence type="ECO:0000313" key="12">
    <source>
        <dbReference type="Proteomes" id="UP000277498"/>
    </source>
</evidence>
<comment type="catalytic activity">
    <reaction evidence="1">
        <text>[protein]-peptidylproline (omega=180) = [protein]-peptidylproline (omega=0)</text>
        <dbReference type="Rhea" id="RHEA:16237"/>
        <dbReference type="Rhea" id="RHEA-COMP:10747"/>
        <dbReference type="Rhea" id="RHEA-COMP:10748"/>
        <dbReference type="ChEBI" id="CHEBI:83833"/>
        <dbReference type="ChEBI" id="CHEBI:83834"/>
        <dbReference type="EC" id="5.2.1.8"/>
    </reaction>
</comment>
<evidence type="ECO:0000256" key="6">
    <source>
        <dbReference type="ARBA" id="ARBA00030642"/>
    </source>
</evidence>
<feature type="domain" description="PpiC" evidence="10">
    <location>
        <begin position="133"/>
        <end position="223"/>
    </location>
</feature>
<dbReference type="GO" id="GO:0003755">
    <property type="term" value="F:peptidyl-prolyl cis-trans isomerase activity"/>
    <property type="evidence" value="ECO:0007669"/>
    <property type="project" value="UniProtKB-KW"/>
</dbReference>
<evidence type="ECO:0000256" key="7">
    <source>
        <dbReference type="ARBA" id="ARBA00031484"/>
    </source>
</evidence>
<dbReference type="SUPFAM" id="SSF54534">
    <property type="entry name" value="FKBP-like"/>
    <property type="match status" value="1"/>
</dbReference>
<dbReference type="InterPro" id="IPR023058">
    <property type="entry name" value="PPIase_PpiC_CS"/>
</dbReference>
<evidence type="ECO:0000313" key="11">
    <source>
        <dbReference type="EMBL" id="VDC23500.1"/>
    </source>
</evidence>
<dbReference type="InterPro" id="IPR046357">
    <property type="entry name" value="PPIase_dom_sf"/>
</dbReference>
<comment type="similarity">
    <text evidence="2">Belongs to the PpiC/parvulin rotamase family.</text>
</comment>
<feature type="signal peptide" evidence="9">
    <location>
        <begin position="1"/>
        <end position="23"/>
    </location>
</feature>
<evidence type="ECO:0000256" key="5">
    <source>
        <dbReference type="ARBA" id="ARBA00023110"/>
    </source>
</evidence>
<sequence>MAKQMRLGAAFAAVLAVAAPAWAEGESAATVVAKVNDTVITLGQMIALRESLPEQYRMLPDDVLFKGILDQLVQQEVLAQSAGDLTARDAANLENDRRGYLSGVAIGRIATAAVDDAALQKAYDEKFAAAEPQKEYSAAHILVETEAEAKELKTQLDGGADFAELARTKSLDTGSGAAGGELGWFGLGMMVKPFEDAVIAAAPGKVEGPIETQFGWHLVLVHETRVAEQPTLDEIREDLAAEIETAAIEAHIKGLADGAAIEKPGEGLDPALLKNTSLID</sequence>
<evidence type="ECO:0000256" key="2">
    <source>
        <dbReference type="ARBA" id="ARBA00007656"/>
    </source>
</evidence>
<dbReference type="PANTHER" id="PTHR47245">
    <property type="entry name" value="PEPTIDYLPROLYL ISOMERASE"/>
    <property type="match status" value="1"/>
</dbReference>
<dbReference type="EC" id="5.2.1.8" evidence="3"/>
<gene>
    <name evidence="11" type="primary">cbf2</name>
    <name evidence="11" type="ORF">XINFAN_01076</name>
</gene>
<keyword evidence="5 8" id="KW-0697">Rotamase</keyword>
<dbReference type="PANTHER" id="PTHR47245:SF2">
    <property type="entry name" value="PEPTIDYL-PROLYL CIS-TRANS ISOMERASE HP_0175-RELATED"/>
    <property type="match status" value="1"/>
</dbReference>
<dbReference type="EMBL" id="UXAW01000048">
    <property type="protein sequence ID" value="VDC23500.1"/>
    <property type="molecule type" value="Genomic_DNA"/>
</dbReference>
<keyword evidence="12" id="KW-1185">Reference proteome</keyword>
<evidence type="ECO:0000256" key="4">
    <source>
        <dbReference type="ARBA" id="ARBA00018370"/>
    </source>
</evidence>
<name>A0A3P5WWL9_9RHOB</name>
<evidence type="ECO:0000259" key="10">
    <source>
        <dbReference type="PROSITE" id="PS50198"/>
    </source>
</evidence>
<dbReference type="PROSITE" id="PS50198">
    <property type="entry name" value="PPIC_PPIASE_2"/>
    <property type="match status" value="1"/>
</dbReference>
<evidence type="ECO:0000256" key="3">
    <source>
        <dbReference type="ARBA" id="ARBA00013194"/>
    </source>
</evidence>
<proteinExistence type="inferred from homology"/>
<evidence type="ECO:0000256" key="9">
    <source>
        <dbReference type="SAM" id="SignalP"/>
    </source>
</evidence>
<organism evidence="11 12">
    <name type="scientific">Pseudogemmobacter humi</name>
    <dbReference type="NCBI Taxonomy" id="2483812"/>
    <lineage>
        <taxon>Bacteria</taxon>
        <taxon>Pseudomonadati</taxon>
        <taxon>Pseudomonadota</taxon>
        <taxon>Alphaproteobacteria</taxon>
        <taxon>Rhodobacterales</taxon>
        <taxon>Paracoccaceae</taxon>
        <taxon>Pseudogemmobacter</taxon>
    </lineage>
</organism>
<dbReference type="Pfam" id="PF13616">
    <property type="entry name" value="Rotamase_3"/>
    <property type="match status" value="1"/>
</dbReference>
<dbReference type="Proteomes" id="UP000277498">
    <property type="component" value="Unassembled WGS sequence"/>
</dbReference>
<reference evidence="11 12" key="1">
    <citation type="submission" date="2018-11" db="EMBL/GenBank/DDBJ databases">
        <authorList>
            <person name="Criscuolo A."/>
        </authorList>
    </citation>
    <scope>NUCLEOTIDE SEQUENCE [LARGE SCALE GENOMIC DNA]</scope>
    <source>
        <strain evidence="11">ACIP111625</strain>
    </source>
</reference>
<dbReference type="Gene3D" id="3.10.50.40">
    <property type="match status" value="1"/>
</dbReference>
<dbReference type="InterPro" id="IPR050245">
    <property type="entry name" value="PrsA_foldase"/>
</dbReference>
<accession>A0A3P5WWL9</accession>